<dbReference type="EMBL" id="JAVREO010000001">
    <property type="protein sequence ID" value="MDT0264791.1"/>
    <property type="molecule type" value="Genomic_DNA"/>
</dbReference>
<keyword evidence="1" id="KW-0812">Transmembrane</keyword>
<evidence type="ECO:0000256" key="1">
    <source>
        <dbReference type="SAM" id="Phobius"/>
    </source>
</evidence>
<comment type="caution">
    <text evidence="2">The sequence shown here is derived from an EMBL/GenBank/DDBJ whole genome shotgun (WGS) entry which is preliminary data.</text>
</comment>
<feature type="transmembrane region" description="Helical" evidence="1">
    <location>
        <begin position="21"/>
        <end position="45"/>
    </location>
</feature>
<feature type="transmembrane region" description="Helical" evidence="1">
    <location>
        <begin position="119"/>
        <end position="136"/>
    </location>
</feature>
<dbReference type="Proteomes" id="UP001183410">
    <property type="component" value="Unassembled WGS sequence"/>
</dbReference>
<feature type="transmembrane region" description="Helical" evidence="1">
    <location>
        <begin position="333"/>
        <end position="354"/>
    </location>
</feature>
<feature type="transmembrane region" description="Helical" evidence="1">
    <location>
        <begin position="292"/>
        <end position="313"/>
    </location>
</feature>
<dbReference type="RefSeq" id="WP_311663412.1">
    <property type="nucleotide sequence ID" value="NZ_JAVREO010000001.1"/>
</dbReference>
<feature type="transmembrane region" description="Helical" evidence="1">
    <location>
        <begin position="92"/>
        <end position="113"/>
    </location>
</feature>
<evidence type="ECO:0000313" key="3">
    <source>
        <dbReference type="Proteomes" id="UP001183410"/>
    </source>
</evidence>
<accession>A0ABU2JIH6</accession>
<organism evidence="2 3">
    <name type="scientific">Streptomyces chisholmiae</name>
    <dbReference type="NCBI Taxonomy" id="3075540"/>
    <lineage>
        <taxon>Bacteria</taxon>
        <taxon>Bacillati</taxon>
        <taxon>Actinomycetota</taxon>
        <taxon>Actinomycetes</taxon>
        <taxon>Kitasatosporales</taxon>
        <taxon>Streptomycetaceae</taxon>
        <taxon>Streptomyces</taxon>
    </lineage>
</organism>
<keyword evidence="1" id="KW-1133">Transmembrane helix</keyword>
<feature type="transmembrane region" description="Helical" evidence="1">
    <location>
        <begin position="57"/>
        <end position="80"/>
    </location>
</feature>
<sequence length="418" mass="42662">MSRDNGATSGQAAAPHPRASLTTLAAVADQGVAAATNIAVVIVAARQSTADDFASFAVVYTVAAVLLGATGAFVGQPLVLRKGQRFTLNRHCWDAVTFTLAGATAIGAVLALATFALSGGVAAGLTALGLVLPIVLTQDVLRYVCSLLGVPALALGGDLLRLAVVLPVLAAQPHGTDPGQLVLAWGLSALPALLLGAGLLAWHAREVRGIRPARLLGHRHLGRRFVVEFGVGNAGSQLAIIVLGLIANPLVVGALRGASTLFGPLNVLFNAATGFGPPLLNRHEGPHRQARTALGAGVVLAGVAALWGLTLTVLPDRLGRELLGDTWDSATEILTATGTQYTFMALGTCALLLLRVLSPRATLPIQLVCSALTVLALFVGYALGGVLGAAWGLVLGSAVKAGAGWLRASLELRTVVRN</sequence>
<feature type="transmembrane region" description="Helical" evidence="1">
    <location>
        <begin position="143"/>
        <end position="170"/>
    </location>
</feature>
<proteinExistence type="predicted"/>
<keyword evidence="1" id="KW-0472">Membrane</keyword>
<feature type="transmembrane region" description="Helical" evidence="1">
    <location>
        <begin position="225"/>
        <end position="247"/>
    </location>
</feature>
<name>A0ABU2JIH6_9ACTN</name>
<evidence type="ECO:0000313" key="2">
    <source>
        <dbReference type="EMBL" id="MDT0264791.1"/>
    </source>
</evidence>
<protein>
    <recommendedName>
        <fullName evidence="4">Membrane protein involved in the export of O-antigen and teichoic acid</fullName>
    </recommendedName>
</protein>
<keyword evidence="3" id="KW-1185">Reference proteome</keyword>
<feature type="transmembrane region" description="Helical" evidence="1">
    <location>
        <begin position="182"/>
        <end position="204"/>
    </location>
</feature>
<feature type="transmembrane region" description="Helical" evidence="1">
    <location>
        <begin position="259"/>
        <end position="280"/>
    </location>
</feature>
<evidence type="ECO:0008006" key="4">
    <source>
        <dbReference type="Google" id="ProtNLM"/>
    </source>
</evidence>
<feature type="transmembrane region" description="Helical" evidence="1">
    <location>
        <begin position="361"/>
        <end position="383"/>
    </location>
</feature>
<gene>
    <name evidence="2" type="ORF">RM844_00650</name>
</gene>
<reference evidence="3" key="1">
    <citation type="submission" date="2023-07" db="EMBL/GenBank/DDBJ databases">
        <title>30 novel species of actinomycetes from the DSMZ collection.</title>
        <authorList>
            <person name="Nouioui I."/>
        </authorList>
    </citation>
    <scope>NUCLEOTIDE SEQUENCE [LARGE SCALE GENOMIC DNA]</scope>
    <source>
        <strain evidence="3">DSM 44915</strain>
    </source>
</reference>